<proteinExistence type="inferred from homology"/>
<dbReference type="EMBL" id="CP021235">
    <property type="protein sequence ID" value="ARS34776.1"/>
    <property type="molecule type" value="Genomic_DNA"/>
</dbReference>
<evidence type="ECO:0000256" key="3">
    <source>
        <dbReference type="ARBA" id="ARBA00022679"/>
    </source>
</evidence>
<dbReference type="KEGG" id="pact:CA264_04600"/>
<dbReference type="STRING" id="709015.GCA_000472485_00917"/>
<dbReference type="OrthoDB" id="9771846at2"/>
<dbReference type="PANTHER" id="PTHR43179">
    <property type="entry name" value="RHAMNOSYLTRANSFERASE WBBL"/>
    <property type="match status" value="1"/>
</dbReference>
<evidence type="ECO:0000313" key="5">
    <source>
        <dbReference type="EMBL" id="ARS34776.1"/>
    </source>
</evidence>
<dbReference type="RefSeq" id="WP_036775471.1">
    <property type="nucleotide sequence ID" value="NZ_CP021235.1"/>
</dbReference>
<feature type="domain" description="Glycosyltransferase 2-like" evidence="4">
    <location>
        <begin position="30"/>
        <end position="133"/>
    </location>
</feature>
<evidence type="ECO:0000256" key="1">
    <source>
        <dbReference type="ARBA" id="ARBA00006739"/>
    </source>
</evidence>
<evidence type="ECO:0000313" key="6">
    <source>
        <dbReference type="Proteomes" id="UP000266292"/>
    </source>
</evidence>
<reference evidence="6" key="1">
    <citation type="submission" date="2017-05" db="EMBL/GenBank/DDBJ databases">
        <authorList>
            <person name="Ray J."/>
            <person name="Price M."/>
            <person name="Deutschbauer A."/>
        </authorList>
    </citation>
    <scope>NUCLEOTIDE SEQUENCE [LARGE SCALE GENOMIC DNA]</scope>
    <source>
        <strain evidence="6">DSM 19842</strain>
    </source>
</reference>
<gene>
    <name evidence="5" type="ORF">CA264_04600</name>
</gene>
<dbReference type="InterPro" id="IPR029044">
    <property type="entry name" value="Nucleotide-diphossugar_trans"/>
</dbReference>
<dbReference type="SUPFAM" id="SSF53448">
    <property type="entry name" value="Nucleotide-diphospho-sugar transferases"/>
    <property type="match status" value="1"/>
</dbReference>
<dbReference type="Proteomes" id="UP000266292">
    <property type="component" value="Chromosome"/>
</dbReference>
<evidence type="ECO:0000256" key="2">
    <source>
        <dbReference type="ARBA" id="ARBA00022676"/>
    </source>
</evidence>
<keyword evidence="6" id="KW-1185">Reference proteome</keyword>
<dbReference type="CDD" id="cd02526">
    <property type="entry name" value="GT2_RfbF_like"/>
    <property type="match status" value="1"/>
</dbReference>
<name>A0A1X9YPE8_9BACT</name>
<keyword evidence="2" id="KW-0328">Glycosyltransferase</keyword>
<dbReference type="PANTHER" id="PTHR43179:SF12">
    <property type="entry name" value="GALACTOFURANOSYLTRANSFERASE GLFT2"/>
    <property type="match status" value="1"/>
</dbReference>
<sequence>MISNIAGVVVLYNPEADVFDNISTYYNSLDKLYVVDNSEVPSEKLLLKLKKSFSKVEYHHLENNQGIAKALNVAASRAFEEGFDWLLTMDQDSQASEGMVPTLLEVCAKIPKERIGIIAPKYILETDSSELDQNNIQEVDVVITSGNLLNMCAFKEVGPFREDFFIDYVDHEYCLRLKLSNYKVIKNNKVILYHKLGESKSHSFLGYQVNASHHNFLRRYYITRNRLAVLKEFKSRFPQYYRNESTNNIRELVKIILFEKNKVSKVKSVVQGYKDFYSNKFGKYNG</sequence>
<protein>
    <recommendedName>
        <fullName evidence="4">Glycosyltransferase 2-like domain-containing protein</fullName>
    </recommendedName>
</protein>
<dbReference type="Gene3D" id="3.90.550.10">
    <property type="entry name" value="Spore Coat Polysaccharide Biosynthesis Protein SpsA, Chain A"/>
    <property type="match status" value="1"/>
</dbReference>
<evidence type="ECO:0000259" key="4">
    <source>
        <dbReference type="Pfam" id="PF00535"/>
    </source>
</evidence>
<keyword evidence="3" id="KW-0808">Transferase</keyword>
<dbReference type="AlphaFoldDB" id="A0A1X9YPE8"/>
<dbReference type="Pfam" id="PF00535">
    <property type="entry name" value="Glycos_transf_2"/>
    <property type="match status" value="1"/>
</dbReference>
<comment type="similarity">
    <text evidence="1">Belongs to the glycosyltransferase 2 family.</text>
</comment>
<organism evidence="5 6">
    <name type="scientific">Pontibacter actiniarum</name>
    <dbReference type="NCBI Taxonomy" id="323450"/>
    <lineage>
        <taxon>Bacteria</taxon>
        <taxon>Pseudomonadati</taxon>
        <taxon>Bacteroidota</taxon>
        <taxon>Cytophagia</taxon>
        <taxon>Cytophagales</taxon>
        <taxon>Hymenobacteraceae</taxon>
        <taxon>Pontibacter</taxon>
    </lineage>
</organism>
<dbReference type="GO" id="GO:0016757">
    <property type="term" value="F:glycosyltransferase activity"/>
    <property type="evidence" value="ECO:0007669"/>
    <property type="project" value="UniProtKB-KW"/>
</dbReference>
<accession>A0A1X9YPE8</accession>
<dbReference type="InterPro" id="IPR001173">
    <property type="entry name" value="Glyco_trans_2-like"/>
</dbReference>